<dbReference type="EC" id="4.3.3.7" evidence="4 12"/>
<comment type="subunit">
    <text evidence="12">Homotetramer; dimer of dimers.</text>
</comment>
<gene>
    <name evidence="12" type="primary">dapA</name>
    <name evidence="16" type="ORF">DL796_05715</name>
</gene>
<keyword evidence="6 12" id="KW-0028">Amino-acid biosynthesis</keyword>
<evidence type="ECO:0000256" key="6">
    <source>
        <dbReference type="ARBA" id="ARBA00022605"/>
    </source>
</evidence>
<comment type="caution">
    <text evidence="12">Was originally thought to be a dihydrodipicolinate synthase (DHDPS), catalyzing the condensation of (S)-aspartate-beta-semialdehyde [(S)-ASA] and pyruvate to dihydrodipicolinate (DHDP). However, it was shown in E.coli that the product of the enzymatic reaction is not dihydrodipicolinate but in fact (4S)-4-hydroxy-2,3,4,5-tetrahydro-(2S)-dipicolinic acid (HTPA), and that the consecutive dehydration reaction leading to DHDP is not spontaneous but catalyzed by DapB.</text>
</comment>
<feature type="active site" description="Schiff-base intermediate with substrate" evidence="12 14">
    <location>
        <position position="161"/>
    </location>
</feature>
<evidence type="ECO:0000256" key="1">
    <source>
        <dbReference type="ARBA" id="ARBA00003294"/>
    </source>
</evidence>
<dbReference type="GO" id="GO:0008840">
    <property type="term" value="F:4-hydroxy-tetrahydrodipicolinate synthase activity"/>
    <property type="evidence" value="ECO:0007669"/>
    <property type="project" value="UniProtKB-UniRule"/>
</dbReference>
<feature type="site" description="Part of a proton relay during catalysis" evidence="12">
    <location>
        <position position="107"/>
    </location>
</feature>
<proteinExistence type="inferred from homology"/>
<comment type="function">
    <text evidence="1 12">Catalyzes the condensation of (S)-aspartate-beta-semialdehyde [(S)-ASA] and pyruvate to 4-hydroxy-tetrahydrodipicolinate (HTPA).</text>
</comment>
<evidence type="ECO:0000256" key="9">
    <source>
        <dbReference type="ARBA" id="ARBA00023239"/>
    </source>
</evidence>
<feature type="binding site" evidence="12 15">
    <location>
        <position position="45"/>
    </location>
    <ligand>
        <name>pyruvate</name>
        <dbReference type="ChEBI" id="CHEBI:15361"/>
    </ligand>
</feature>
<dbReference type="InterPro" id="IPR013785">
    <property type="entry name" value="Aldolase_TIM"/>
</dbReference>
<comment type="catalytic activity">
    <reaction evidence="11 12">
        <text>L-aspartate 4-semialdehyde + pyruvate = (2S,4S)-4-hydroxy-2,3,4,5-tetrahydrodipicolinate + H2O + H(+)</text>
        <dbReference type="Rhea" id="RHEA:34171"/>
        <dbReference type="ChEBI" id="CHEBI:15361"/>
        <dbReference type="ChEBI" id="CHEBI:15377"/>
        <dbReference type="ChEBI" id="CHEBI:15378"/>
        <dbReference type="ChEBI" id="CHEBI:67139"/>
        <dbReference type="ChEBI" id="CHEBI:537519"/>
        <dbReference type="EC" id="4.3.3.7"/>
    </reaction>
</comment>
<keyword evidence="7 12" id="KW-0220">Diaminopimelate biosynthesis</keyword>
<feature type="site" description="Part of a proton relay during catalysis" evidence="12">
    <location>
        <position position="44"/>
    </location>
</feature>
<keyword evidence="9 12" id="KW-0456">Lyase</keyword>
<dbReference type="Gene3D" id="3.20.20.70">
    <property type="entry name" value="Aldolase class I"/>
    <property type="match status" value="1"/>
</dbReference>
<evidence type="ECO:0000256" key="3">
    <source>
        <dbReference type="ARBA" id="ARBA00007592"/>
    </source>
</evidence>
<organism evidence="16 17">
    <name type="scientific">Kangiella spongicola</name>
    <dbReference type="NCBI Taxonomy" id="796379"/>
    <lineage>
        <taxon>Bacteria</taxon>
        <taxon>Pseudomonadati</taxon>
        <taxon>Pseudomonadota</taxon>
        <taxon>Gammaproteobacteria</taxon>
        <taxon>Kangiellales</taxon>
        <taxon>Kangiellaceae</taxon>
        <taxon>Kangiella</taxon>
    </lineage>
</organism>
<dbReference type="InterPro" id="IPR020625">
    <property type="entry name" value="Schiff_base-form_aldolases_AS"/>
</dbReference>
<evidence type="ECO:0000256" key="5">
    <source>
        <dbReference type="ARBA" id="ARBA00022490"/>
    </source>
</evidence>
<evidence type="ECO:0000256" key="12">
    <source>
        <dbReference type="HAMAP-Rule" id="MF_00418"/>
    </source>
</evidence>
<dbReference type="PIRSF" id="PIRSF001365">
    <property type="entry name" value="DHDPS"/>
    <property type="match status" value="1"/>
</dbReference>
<dbReference type="InterPro" id="IPR020624">
    <property type="entry name" value="Schiff_base-form_aldolases_CS"/>
</dbReference>
<dbReference type="PANTHER" id="PTHR12128">
    <property type="entry name" value="DIHYDRODIPICOLINATE SYNTHASE"/>
    <property type="match status" value="1"/>
</dbReference>
<dbReference type="PRINTS" id="PR00146">
    <property type="entry name" value="DHPICSNTHASE"/>
</dbReference>
<comment type="subcellular location">
    <subcellularLocation>
        <location evidence="12">Cytoplasm</location>
    </subcellularLocation>
</comment>
<dbReference type="SUPFAM" id="SSF51569">
    <property type="entry name" value="Aldolase"/>
    <property type="match status" value="1"/>
</dbReference>
<feature type="active site" description="Proton donor/acceptor" evidence="12 14">
    <location>
        <position position="133"/>
    </location>
</feature>
<comment type="caution">
    <text evidence="16">The sequence shown here is derived from an EMBL/GenBank/DDBJ whole genome shotgun (WGS) entry which is preliminary data.</text>
</comment>
<evidence type="ECO:0000256" key="7">
    <source>
        <dbReference type="ARBA" id="ARBA00022915"/>
    </source>
</evidence>
<sequence length="296" mass="31894">MFSGSIVAIVTPMTDSGEIDLNALRDLVDWHIDEGTDGIVVMGTTGESGTVTEEEYISVIETVVSQVAGKIKVIAGSGAMSTDKTIELTNKVKQLGVDGALVVTPYYCKPSQKGLYKHFQSVVNNCELPIILYNVPGRTAVDLLPETVAKLADIDNIVGIKEATGDVSRVTELNRLLETPITILSGDDATAYDFMKLGGHGVISVTANVAPALVSKMCQLAQAQNWKQAALINDKLTGLNEKLFVEANPIPVKWALNQMNKMGRGIRLPLTELDKNFHSQVITALEQANVELSKNN</sequence>
<comment type="pathway">
    <text evidence="2 12">Amino-acid biosynthesis; L-lysine biosynthesis via DAP pathway; (S)-tetrahydrodipicolinate from L-aspartate: step 3/4.</text>
</comment>
<reference evidence="16 17" key="1">
    <citation type="submission" date="2018-05" db="EMBL/GenBank/DDBJ databases">
        <title>Kangiella spongicola genome sequence.</title>
        <authorList>
            <person name="Maclea K.S."/>
            <person name="Goen A.E."/>
            <person name="Kelley C."/>
            <person name="Underriner A."/>
            <person name="Silverwood T."/>
            <person name="Trachtenberg A.M."/>
        </authorList>
    </citation>
    <scope>NUCLEOTIDE SEQUENCE [LARGE SCALE GENOMIC DNA]</scope>
    <source>
        <strain evidence="16 17">ATCC BAA-2076</strain>
    </source>
</reference>
<feature type="binding site" evidence="12 15">
    <location>
        <position position="203"/>
    </location>
    <ligand>
        <name>pyruvate</name>
        <dbReference type="ChEBI" id="CHEBI:15361"/>
    </ligand>
</feature>
<keyword evidence="10 12" id="KW-0704">Schiff base</keyword>
<dbReference type="CDD" id="cd00950">
    <property type="entry name" value="DHDPS"/>
    <property type="match status" value="1"/>
</dbReference>
<dbReference type="OrthoDB" id="9782828at2"/>
<accession>A0A318D511</accession>
<dbReference type="GO" id="GO:0005829">
    <property type="term" value="C:cytosol"/>
    <property type="evidence" value="ECO:0007669"/>
    <property type="project" value="TreeGrafter"/>
</dbReference>
<dbReference type="AlphaFoldDB" id="A0A318D511"/>
<dbReference type="InterPro" id="IPR002220">
    <property type="entry name" value="DapA-like"/>
</dbReference>
<evidence type="ECO:0000256" key="13">
    <source>
        <dbReference type="PIRNR" id="PIRNR001365"/>
    </source>
</evidence>
<protein>
    <recommendedName>
        <fullName evidence="4 12">4-hydroxy-tetrahydrodipicolinate synthase</fullName>
        <shortName evidence="12">HTPA synthase</shortName>
        <ecNumber evidence="4 12">4.3.3.7</ecNumber>
    </recommendedName>
</protein>
<evidence type="ECO:0000313" key="17">
    <source>
        <dbReference type="Proteomes" id="UP000247689"/>
    </source>
</evidence>
<dbReference type="PROSITE" id="PS00665">
    <property type="entry name" value="DHDPS_1"/>
    <property type="match status" value="1"/>
</dbReference>
<dbReference type="NCBIfam" id="TIGR00674">
    <property type="entry name" value="dapA"/>
    <property type="match status" value="1"/>
</dbReference>
<dbReference type="HAMAP" id="MF_00418">
    <property type="entry name" value="DapA"/>
    <property type="match status" value="1"/>
</dbReference>
<dbReference type="InterPro" id="IPR005263">
    <property type="entry name" value="DapA"/>
</dbReference>
<comment type="similarity">
    <text evidence="3 12 13">Belongs to the DapA family.</text>
</comment>
<dbReference type="SMART" id="SM01130">
    <property type="entry name" value="DHDPS"/>
    <property type="match status" value="1"/>
</dbReference>
<keyword evidence="17" id="KW-1185">Reference proteome</keyword>
<evidence type="ECO:0000256" key="4">
    <source>
        <dbReference type="ARBA" id="ARBA00012086"/>
    </source>
</evidence>
<dbReference type="RefSeq" id="WP_110200751.1">
    <property type="nucleotide sequence ID" value="NZ_QICH01000002.1"/>
</dbReference>
<keyword evidence="5 12" id="KW-0963">Cytoplasm</keyword>
<dbReference type="PANTHER" id="PTHR12128:SF66">
    <property type="entry name" value="4-HYDROXY-2-OXOGLUTARATE ALDOLASE, MITOCHONDRIAL"/>
    <property type="match status" value="1"/>
</dbReference>
<keyword evidence="8 12" id="KW-0457">Lysine biosynthesis</keyword>
<evidence type="ECO:0000256" key="10">
    <source>
        <dbReference type="ARBA" id="ARBA00023270"/>
    </source>
</evidence>
<name>A0A318D511_9GAMM</name>
<dbReference type="EMBL" id="QICH01000002">
    <property type="protein sequence ID" value="PXF62948.1"/>
    <property type="molecule type" value="Genomic_DNA"/>
</dbReference>
<evidence type="ECO:0000313" key="16">
    <source>
        <dbReference type="EMBL" id="PXF62948.1"/>
    </source>
</evidence>
<evidence type="ECO:0000256" key="8">
    <source>
        <dbReference type="ARBA" id="ARBA00023154"/>
    </source>
</evidence>
<evidence type="ECO:0000256" key="11">
    <source>
        <dbReference type="ARBA" id="ARBA00047836"/>
    </source>
</evidence>
<dbReference type="GO" id="GO:0009089">
    <property type="term" value="P:lysine biosynthetic process via diaminopimelate"/>
    <property type="evidence" value="ECO:0007669"/>
    <property type="project" value="UniProtKB-UniRule"/>
</dbReference>
<dbReference type="PROSITE" id="PS00666">
    <property type="entry name" value="DHDPS_2"/>
    <property type="match status" value="1"/>
</dbReference>
<evidence type="ECO:0000256" key="15">
    <source>
        <dbReference type="PIRSR" id="PIRSR001365-2"/>
    </source>
</evidence>
<dbReference type="Pfam" id="PF00701">
    <property type="entry name" value="DHDPS"/>
    <property type="match status" value="1"/>
</dbReference>
<dbReference type="GO" id="GO:0019877">
    <property type="term" value="P:diaminopimelate biosynthetic process"/>
    <property type="evidence" value="ECO:0007669"/>
    <property type="project" value="UniProtKB-UniRule"/>
</dbReference>
<dbReference type="Proteomes" id="UP000247689">
    <property type="component" value="Unassembled WGS sequence"/>
</dbReference>
<dbReference type="UniPathway" id="UPA00034">
    <property type="reaction ID" value="UER00017"/>
</dbReference>
<evidence type="ECO:0000256" key="14">
    <source>
        <dbReference type="PIRSR" id="PIRSR001365-1"/>
    </source>
</evidence>
<evidence type="ECO:0000256" key="2">
    <source>
        <dbReference type="ARBA" id="ARBA00005120"/>
    </source>
</evidence>